<dbReference type="PANTHER" id="PTHR12526:SF630">
    <property type="entry name" value="GLYCOSYLTRANSFERASE"/>
    <property type="match status" value="1"/>
</dbReference>
<dbReference type="Proteomes" id="UP000009374">
    <property type="component" value="Unassembled WGS sequence"/>
</dbReference>
<organism evidence="1 2">
    <name type="scientific">Leptospirillum ferrodiazotrophum</name>
    <dbReference type="NCBI Taxonomy" id="412449"/>
    <lineage>
        <taxon>Bacteria</taxon>
        <taxon>Pseudomonadati</taxon>
        <taxon>Nitrospirota</taxon>
        <taxon>Nitrospiria</taxon>
        <taxon>Nitrospirales</taxon>
        <taxon>Nitrospiraceae</taxon>
        <taxon>Leptospirillum</taxon>
    </lineage>
</organism>
<dbReference type="EMBL" id="GG693876">
    <property type="protein sequence ID" value="EES52498.1"/>
    <property type="molecule type" value="Genomic_DNA"/>
</dbReference>
<reference evidence="1 2" key="1">
    <citation type="journal article" date="2009" name="Appl. Environ. Microbiol.">
        <title>Community genomic and proteomic analyses of chemoautotrophic iron-oxidizing "Leptospirillum rubarum" (Group II) and "Leptospirillum ferrodiazotrophum" (Group III) bacteria in acid mine drainage biofilms.</title>
        <authorList>
            <person name="Goltsman D.S."/>
            <person name="Denef V.J."/>
            <person name="Singer S.W."/>
            <person name="VerBerkmoes N.C."/>
            <person name="Lefsrud M."/>
            <person name="Mueller R.S."/>
            <person name="Dick G.J."/>
            <person name="Sun C.L."/>
            <person name="Wheeler K.E."/>
            <person name="Zemla A."/>
            <person name="Baker B.J."/>
            <person name="Hauser L."/>
            <person name="Land M."/>
            <person name="Shah M.B."/>
            <person name="Thelen M.P."/>
            <person name="Hettich R.L."/>
            <person name="Banfield J.F."/>
        </authorList>
    </citation>
    <scope>NUCLEOTIDE SEQUENCE [LARGE SCALE GENOMIC DNA]</scope>
</reference>
<dbReference type="GO" id="GO:0016740">
    <property type="term" value="F:transferase activity"/>
    <property type="evidence" value="ECO:0007669"/>
    <property type="project" value="UniProtKB-KW"/>
</dbReference>
<proteinExistence type="predicted"/>
<dbReference type="SUPFAM" id="SSF53756">
    <property type="entry name" value="UDP-Glycosyltransferase/glycogen phosphorylase"/>
    <property type="match status" value="1"/>
</dbReference>
<sequence length="405" mass="46752">MDNKHNLNTLRERECILFSTADWDAPYWTNKQHTARLLSQKGWRVLYVESVGLRTPNLASGRDLKRLAHRFLRGVGSLLLGPRQVEKKLWIFSPLAIPKAHDQSLIRSFNQGVLRWVISRFMKKEHISQPLIWTYHPFILEAIKDLRHGPLIYHCVDDLSTIPGVDGSAVQREERKLLSRCSIVFTTSEPLKNRCKIINSNTFFFPNVVDLEHFGKAQDQETIPEILKKIPEPRLVYHGLLSDYKVDFQLLLDVARNHPEWQLIFIGEEREGQSNPLVQELKSLPNVHFLGYLNYESLPDYLRGMSVGLLPTQINDYTRFMFPMKYFEYLAAGLPVVSTPLEFTRSCDAGLISAAGSLEFIAAIKKQLQRGRLTREESVRFVGPHTWKARMDQMLQIIESVIKSE</sequence>
<dbReference type="AlphaFoldDB" id="C6HY23"/>
<dbReference type="Pfam" id="PF13692">
    <property type="entry name" value="Glyco_trans_1_4"/>
    <property type="match status" value="1"/>
</dbReference>
<dbReference type="PANTHER" id="PTHR12526">
    <property type="entry name" value="GLYCOSYLTRANSFERASE"/>
    <property type="match status" value="1"/>
</dbReference>
<keyword evidence="2" id="KW-1185">Reference proteome</keyword>
<protein>
    <submittedName>
        <fullName evidence="1">Glycosyl transferase, group 1</fullName>
    </submittedName>
</protein>
<gene>
    <name evidence="1" type="ORF">UBAL3_93670011</name>
</gene>
<evidence type="ECO:0000313" key="1">
    <source>
        <dbReference type="EMBL" id="EES52498.1"/>
    </source>
</evidence>
<keyword evidence="1" id="KW-0808">Transferase</keyword>
<evidence type="ECO:0000313" key="2">
    <source>
        <dbReference type="Proteomes" id="UP000009374"/>
    </source>
</evidence>
<name>C6HY23_9BACT</name>
<accession>C6HY23</accession>
<dbReference type="Gene3D" id="3.40.50.2000">
    <property type="entry name" value="Glycogen Phosphorylase B"/>
    <property type="match status" value="1"/>
</dbReference>